<accession>A0A2S6INV6</accession>
<feature type="transmembrane region" description="Helical" evidence="1">
    <location>
        <begin position="20"/>
        <end position="42"/>
    </location>
</feature>
<sequence>MIALGSIIVLLGVVMYLTEILGAKGMIIIGFLTELVGVYYYWQNKKTEK</sequence>
<keyword evidence="1" id="KW-0812">Transmembrane</keyword>
<evidence type="ECO:0000313" key="2">
    <source>
        <dbReference type="EMBL" id="PPK95766.1"/>
    </source>
</evidence>
<reference evidence="2 3" key="1">
    <citation type="submission" date="2018-02" db="EMBL/GenBank/DDBJ databases">
        <title>Genomic Encyclopedia of Archaeal and Bacterial Type Strains, Phase II (KMG-II): from individual species to whole genera.</title>
        <authorList>
            <person name="Goeker M."/>
        </authorList>
    </citation>
    <scope>NUCLEOTIDE SEQUENCE [LARGE SCALE GENOMIC DNA]</scope>
    <source>
        <strain evidence="2 3">DSM 16809</strain>
    </source>
</reference>
<comment type="caution">
    <text evidence="2">The sequence shown here is derived from an EMBL/GenBank/DDBJ whole genome shotgun (WGS) entry which is preliminary data.</text>
</comment>
<name>A0A2S6INV6_9FLAO</name>
<proteinExistence type="predicted"/>
<evidence type="ECO:0000313" key="3">
    <source>
        <dbReference type="Proteomes" id="UP000239002"/>
    </source>
</evidence>
<keyword evidence="1" id="KW-0472">Membrane</keyword>
<protein>
    <submittedName>
        <fullName evidence="2">Uncharacterized protein</fullName>
    </submittedName>
</protein>
<keyword evidence="1" id="KW-1133">Transmembrane helix</keyword>
<keyword evidence="3" id="KW-1185">Reference proteome</keyword>
<evidence type="ECO:0000256" key="1">
    <source>
        <dbReference type="SAM" id="Phobius"/>
    </source>
</evidence>
<dbReference type="Proteomes" id="UP000239002">
    <property type="component" value="Unassembled WGS sequence"/>
</dbReference>
<organism evidence="2 3">
    <name type="scientific">Nonlabens xylanidelens</name>
    <dbReference type="NCBI Taxonomy" id="191564"/>
    <lineage>
        <taxon>Bacteria</taxon>
        <taxon>Pseudomonadati</taxon>
        <taxon>Bacteroidota</taxon>
        <taxon>Flavobacteriia</taxon>
        <taxon>Flavobacteriales</taxon>
        <taxon>Flavobacteriaceae</taxon>
        <taxon>Nonlabens</taxon>
    </lineage>
</organism>
<dbReference type="AlphaFoldDB" id="A0A2S6INV6"/>
<gene>
    <name evidence="2" type="ORF">LY01_01359</name>
</gene>
<dbReference type="EMBL" id="PTJE01000002">
    <property type="protein sequence ID" value="PPK95766.1"/>
    <property type="molecule type" value="Genomic_DNA"/>
</dbReference>